<dbReference type="EMBL" id="CP021355">
    <property type="protein sequence ID" value="AWK76432.1"/>
    <property type="molecule type" value="Genomic_DNA"/>
</dbReference>
<protein>
    <submittedName>
        <fullName evidence="2">Lipase</fullName>
    </submittedName>
</protein>
<geneLocation type="plasmid" evidence="3">
    <name>prb98</name>
</geneLocation>
<organism evidence="2 3">
    <name type="scientific">Rhodococcus oxybenzonivorans</name>
    <dbReference type="NCBI Taxonomy" id="1990687"/>
    <lineage>
        <taxon>Bacteria</taxon>
        <taxon>Bacillati</taxon>
        <taxon>Actinomycetota</taxon>
        <taxon>Actinomycetes</taxon>
        <taxon>Mycobacteriales</taxon>
        <taxon>Nocardiaceae</taxon>
        <taxon>Rhodococcus</taxon>
    </lineage>
</organism>
<dbReference type="AlphaFoldDB" id="A0A2S2C6G8"/>
<evidence type="ECO:0000313" key="3">
    <source>
        <dbReference type="Proteomes" id="UP000245711"/>
    </source>
</evidence>
<dbReference type="PANTHER" id="PTHR34853">
    <property type="match status" value="1"/>
</dbReference>
<evidence type="ECO:0000256" key="1">
    <source>
        <dbReference type="SAM" id="SignalP"/>
    </source>
</evidence>
<name>A0A2S2C6G8_9NOCA</name>
<dbReference type="Pfam" id="PF03583">
    <property type="entry name" value="LIP"/>
    <property type="match status" value="1"/>
</dbReference>
<reference evidence="2 3" key="1">
    <citation type="submission" date="2017-05" db="EMBL/GenBank/DDBJ databases">
        <title>Isolation of Rhodococcus sp. S2-17 biodegrading of BP-3.</title>
        <authorList>
            <person name="Lee Y."/>
            <person name="Kim K.H."/>
            <person name="Chun B.H."/>
            <person name="Jung H.S."/>
            <person name="Jeon C.O."/>
        </authorList>
    </citation>
    <scope>NUCLEOTIDE SEQUENCE [LARGE SCALE GENOMIC DNA]</scope>
    <source>
        <strain evidence="2 3">S2-17</strain>
        <plasmid evidence="3">prb98</plasmid>
    </source>
</reference>
<keyword evidence="2" id="KW-0614">Plasmid</keyword>
<dbReference type="KEGG" id="roz:CBI38_34050"/>
<feature type="chain" id="PRO_5039465762" evidence="1">
    <location>
        <begin position="36"/>
        <end position="389"/>
    </location>
</feature>
<dbReference type="Proteomes" id="UP000245711">
    <property type="component" value="Plasmid pRB98"/>
</dbReference>
<dbReference type="Gene3D" id="3.40.50.1820">
    <property type="entry name" value="alpha/beta hydrolase"/>
    <property type="match status" value="2"/>
</dbReference>
<proteinExistence type="predicted"/>
<dbReference type="InterPro" id="IPR005152">
    <property type="entry name" value="Lipase_secreted"/>
</dbReference>
<keyword evidence="1" id="KW-0732">Signal</keyword>
<gene>
    <name evidence="2" type="ORF">CBI38_34050</name>
</gene>
<dbReference type="OrthoDB" id="9798122at2"/>
<dbReference type="GO" id="GO:0004806">
    <property type="term" value="F:triacylglycerol lipase activity"/>
    <property type="evidence" value="ECO:0007669"/>
    <property type="project" value="InterPro"/>
</dbReference>
<keyword evidence="3" id="KW-1185">Reference proteome</keyword>
<sequence>MVRSSTRNANAWQRAGLVAALWMSGTLASAASAQAEPVDLLSAGAVLSEQPLATVVLPAGAADTSTRILYSTLRTATDPGESTGSVFLPQGPPPAGGWPVVSYAHGNVGIDDACAPSVTGSTEVERVSIEQWLAAGYAVAATDYAGIGTDGVNAYTDGPAAGANAVDIVRAAHHIYGDQLGDRWIVAGLSQGGHAAYFAAHQATTRSPELDFRGAIAVGAPTHLDQLLPLAGPNFPPVPNAGIAHYVLYTLAGLDDQRPQLDIRRRLTPTGVELIEKAKVTCSSEFDEYLRTHPVTIAELFTAPLDSPDLHAVLQHMQQAPTSGFDRPIRVVHSLTDTKVPIPLTWAQLSEMRSNGVDTEYQQLSDVDHSASLTAAMPESLAFAARVLK</sequence>
<dbReference type="PIRSF" id="PIRSF029171">
    <property type="entry name" value="Esterase_LipA"/>
    <property type="match status" value="1"/>
</dbReference>
<accession>A0A2S2C6G8</accession>
<dbReference type="SUPFAM" id="SSF53474">
    <property type="entry name" value="alpha/beta-Hydrolases"/>
    <property type="match status" value="1"/>
</dbReference>
<dbReference type="GO" id="GO:0016042">
    <property type="term" value="P:lipid catabolic process"/>
    <property type="evidence" value="ECO:0007669"/>
    <property type="project" value="InterPro"/>
</dbReference>
<feature type="signal peptide" evidence="1">
    <location>
        <begin position="1"/>
        <end position="35"/>
    </location>
</feature>
<dbReference type="PANTHER" id="PTHR34853:SF1">
    <property type="entry name" value="LIPASE 5"/>
    <property type="match status" value="1"/>
</dbReference>
<dbReference type="InterPro" id="IPR029058">
    <property type="entry name" value="AB_hydrolase_fold"/>
</dbReference>
<evidence type="ECO:0000313" key="2">
    <source>
        <dbReference type="EMBL" id="AWK76432.1"/>
    </source>
</evidence>